<evidence type="ECO:0000256" key="15">
    <source>
        <dbReference type="ARBA" id="ARBA00034544"/>
    </source>
</evidence>
<keyword evidence="5 17" id="KW-0812">Transmembrane</keyword>
<evidence type="ECO:0000256" key="3">
    <source>
        <dbReference type="ARBA" id="ARBA00022448"/>
    </source>
</evidence>
<dbReference type="InterPro" id="IPR010617">
    <property type="entry name" value="TMEM175-like"/>
</dbReference>
<proteinExistence type="inferred from homology"/>
<evidence type="ECO:0000256" key="14">
    <source>
        <dbReference type="ARBA" id="ARBA00034430"/>
    </source>
</evidence>
<evidence type="ECO:0000256" key="12">
    <source>
        <dbReference type="ARBA" id="ARBA00024169"/>
    </source>
</evidence>
<keyword evidence="10 17" id="KW-0472">Membrane</keyword>
<evidence type="ECO:0000256" key="1">
    <source>
        <dbReference type="ARBA" id="ARBA00004141"/>
    </source>
</evidence>
<keyword evidence="8 17" id="KW-1133">Transmembrane helix</keyword>
<dbReference type="PANTHER" id="PTHR31462:SF5">
    <property type="entry name" value="ENDOSOMAL_LYSOSOMAL PROTON CHANNEL TMEM175"/>
    <property type="match status" value="1"/>
</dbReference>
<feature type="transmembrane region" description="Helical" evidence="17">
    <location>
        <begin position="67"/>
        <end position="86"/>
    </location>
</feature>
<sequence>MPFGEFGEPRGHGGELETDQFQSLLEKYLLRRKSHHIQQESSHRIQSRGKKSRNVFQDLIDVIRIKLISDGVLAIILTLLVLEFSVPKRNHLSNDSTLTHALLEGWPELATYFLVVCYITLFWSAHVYVFNLVQNADIFCLGSYLLLDPGQNK</sequence>
<keyword evidence="3" id="KW-0813">Transport</keyword>
<dbReference type="GO" id="GO:0005267">
    <property type="term" value="F:potassium channel activity"/>
    <property type="evidence" value="ECO:0007669"/>
    <property type="project" value="UniProtKB-KW"/>
</dbReference>
<dbReference type="GO" id="GO:0016020">
    <property type="term" value="C:membrane"/>
    <property type="evidence" value="ECO:0007669"/>
    <property type="project" value="UniProtKB-SubCell"/>
</dbReference>
<keyword evidence="4" id="KW-0633">Potassium transport</keyword>
<keyword evidence="19" id="KW-1185">Reference proteome</keyword>
<reference evidence="18 19" key="1">
    <citation type="submission" date="2024-03" db="EMBL/GenBank/DDBJ databases">
        <title>The Acrasis kona genome and developmental transcriptomes reveal deep origins of eukaryotic multicellular pathways.</title>
        <authorList>
            <person name="Sheikh S."/>
            <person name="Fu C.-J."/>
            <person name="Brown M.W."/>
            <person name="Baldauf S.L."/>
        </authorList>
    </citation>
    <scope>NUCLEOTIDE SEQUENCE [LARGE SCALE GENOMIC DNA]</scope>
    <source>
        <strain evidence="18 19">ATCC MYA-3509</strain>
    </source>
</reference>
<evidence type="ECO:0000256" key="5">
    <source>
        <dbReference type="ARBA" id="ARBA00022692"/>
    </source>
</evidence>
<evidence type="ECO:0000256" key="16">
    <source>
        <dbReference type="ARBA" id="ARBA00044317"/>
    </source>
</evidence>
<dbReference type="GO" id="GO:0015252">
    <property type="term" value="F:proton channel activity"/>
    <property type="evidence" value="ECO:0007669"/>
    <property type="project" value="InterPro"/>
</dbReference>
<protein>
    <recommendedName>
        <fullName evidence="15">Endosomal/lysosomal proton channel TMEM175</fullName>
    </recommendedName>
    <alternativeName>
        <fullName evidence="16">Potassium channel TMEM175</fullName>
    </alternativeName>
    <alternativeName>
        <fullName evidence="13">Transmembrane protein 175</fullName>
    </alternativeName>
</protein>
<comment type="similarity">
    <text evidence="2">Belongs to the TMEM175 family.</text>
</comment>
<evidence type="ECO:0000256" key="7">
    <source>
        <dbReference type="ARBA" id="ARBA00022958"/>
    </source>
</evidence>
<keyword evidence="9" id="KW-0406">Ion transport</keyword>
<dbReference type="PANTHER" id="PTHR31462">
    <property type="entry name" value="ENDOSOMAL/LYSOSOMAL POTASSIUM CHANNEL TMEM175"/>
    <property type="match status" value="1"/>
</dbReference>
<evidence type="ECO:0000256" key="9">
    <source>
        <dbReference type="ARBA" id="ARBA00023065"/>
    </source>
</evidence>
<keyword evidence="11" id="KW-0407">Ion channel</keyword>
<dbReference type="Proteomes" id="UP001431209">
    <property type="component" value="Unassembled WGS sequence"/>
</dbReference>
<evidence type="ECO:0000256" key="4">
    <source>
        <dbReference type="ARBA" id="ARBA00022538"/>
    </source>
</evidence>
<evidence type="ECO:0000256" key="2">
    <source>
        <dbReference type="ARBA" id="ARBA00006920"/>
    </source>
</evidence>
<evidence type="ECO:0000256" key="13">
    <source>
        <dbReference type="ARBA" id="ARBA00030477"/>
    </source>
</evidence>
<evidence type="ECO:0000256" key="8">
    <source>
        <dbReference type="ARBA" id="ARBA00022989"/>
    </source>
</evidence>
<dbReference type="EMBL" id="JAOPGA020001028">
    <property type="protein sequence ID" value="KAL0484226.1"/>
    <property type="molecule type" value="Genomic_DNA"/>
</dbReference>
<evidence type="ECO:0000256" key="6">
    <source>
        <dbReference type="ARBA" id="ARBA00022826"/>
    </source>
</evidence>
<evidence type="ECO:0000256" key="17">
    <source>
        <dbReference type="SAM" id="Phobius"/>
    </source>
</evidence>
<comment type="subcellular location">
    <subcellularLocation>
        <location evidence="1">Membrane</location>
        <topology evidence="1">Multi-pass membrane protein</topology>
    </subcellularLocation>
</comment>
<evidence type="ECO:0000256" key="11">
    <source>
        <dbReference type="ARBA" id="ARBA00023303"/>
    </source>
</evidence>
<feature type="transmembrane region" description="Helical" evidence="17">
    <location>
        <begin position="109"/>
        <end position="129"/>
    </location>
</feature>
<organism evidence="18 19">
    <name type="scientific">Acrasis kona</name>
    <dbReference type="NCBI Taxonomy" id="1008807"/>
    <lineage>
        <taxon>Eukaryota</taxon>
        <taxon>Discoba</taxon>
        <taxon>Heterolobosea</taxon>
        <taxon>Tetramitia</taxon>
        <taxon>Eutetramitia</taxon>
        <taxon>Acrasidae</taxon>
        <taxon>Acrasis</taxon>
    </lineage>
</organism>
<evidence type="ECO:0000313" key="18">
    <source>
        <dbReference type="EMBL" id="KAL0484226.1"/>
    </source>
</evidence>
<comment type="catalytic activity">
    <reaction evidence="12">
        <text>H(+)(in) = H(+)(out)</text>
        <dbReference type="Rhea" id="RHEA:34979"/>
        <dbReference type="ChEBI" id="CHEBI:15378"/>
    </reaction>
</comment>
<accession>A0AAW2Z390</accession>
<gene>
    <name evidence="18" type="ORF">AKO1_004734</name>
</gene>
<dbReference type="Pfam" id="PF06736">
    <property type="entry name" value="TMEM175"/>
    <property type="match status" value="1"/>
</dbReference>
<name>A0AAW2Z390_9EUKA</name>
<dbReference type="AlphaFoldDB" id="A0AAW2Z390"/>
<keyword evidence="6" id="KW-0631">Potassium channel</keyword>
<keyword evidence="7" id="KW-0630">Potassium</keyword>
<evidence type="ECO:0000313" key="19">
    <source>
        <dbReference type="Proteomes" id="UP001431209"/>
    </source>
</evidence>
<comment type="catalytic activity">
    <reaction evidence="14">
        <text>K(+)(in) = K(+)(out)</text>
        <dbReference type="Rhea" id="RHEA:29463"/>
        <dbReference type="ChEBI" id="CHEBI:29103"/>
    </reaction>
</comment>
<evidence type="ECO:0000256" key="10">
    <source>
        <dbReference type="ARBA" id="ARBA00023136"/>
    </source>
</evidence>
<comment type="caution">
    <text evidence="18">The sequence shown here is derived from an EMBL/GenBank/DDBJ whole genome shotgun (WGS) entry which is preliminary data.</text>
</comment>